<evidence type="ECO:0000259" key="2">
    <source>
        <dbReference type="Pfam" id="PF02638"/>
    </source>
</evidence>
<sequence length="361" mass="41766">MSNRRNFLKLAAGSVAALSLKPADVIAGISQQHSFSFDYWFWVRPNEKDSSATLKERYKSWKDAGVVGLLFENYSEKHFAIAKEQGLQTHRWMWTMNRGEKELLQAHPEWYAVSRSGKSCATDPAYVNYYRFLCPSHPDVPKYLEDKAREQLEKKDIDGLHLDYIRYPDVVLPVNLWQNYKLDQSSELPDYDFCYSKFSKDAFRKETGIDIDKLEYPAQSLSWRSFRYRQINNVVNRIAEVAKEYHKPLTAAVFPTPDLAKRIVRQDWTNWNLSAVFPMIYHGFYREPVSWIGEAVSEGVHTLHKKFPLYAGLYLPDFKDVHELETAIQLAKENGAAGVSLFGESEINADVLKAIKKIKFG</sequence>
<keyword evidence="1" id="KW-0732">Signal</keyword>
<dbReference type="PANTHER" id="PTHR43405:SF1">
    <property type="entry name" value="GLYCOSYL HYDROLASE DIGH"/>
    <property type="match status" value="1"/>
</dbReference>
<evidence type="ECO:0000313" key="3">
    <source>
        <dbReference type="EMBL" id="SUJ19990.1"/>
    </source>
</evidence>
<dbReference type="InterPro" id="IPR006311">
    <property type="entry name" value="TAT_signal"/>
</dbReference>
<dbReference type="Proteomes" id="UP000254893">
    <property type="component" value="Unassembled WGS sequence"/>
</dbReference>
<feature type="domain" description="Glycosyl hydrolase-like 10" evidence="2">
    <location>
        <begin position="82"/>
        <end position="293"/>
    </location>
</feature>
<proteinExistence type="predicted"/>
<reference evidence="3 4" key="1">
    <citation type="submission" date="2018-06" db="EMBL/GenBank/DDBJ databases">
        <authorList>
            <consortium name="Pathogen Informatics"/>
            <person name="Doyle S."/>
        </authorList>
    </citation>
    <scope>NUCLEOTIDE SEQUENCE [LARGE SCALE GENOMIC DNA]</scope>
    <source>
        <strain evidence="3 4">NCTC11388</strain>
    </source>
</reference>
<dbReference type="InterPro" id="IPR052177">
    <property type="entry name" value="Divisome_Glycosyl_Hydrolase"/>
</dbReference>
<dbReference type="EMBL" id="UGYW01000002">
    <property type="protein sequence ID" value="SUJ19990.1"/>
    <property type="molecule type" value="Genomic_DNA"/>
</dbReference>
<dbReference type="PROSITE" id="PS51318">
    <property type="entry name" value="TAT"/>
    <property type="match status" value="1"/>
</dbReference>
<dbReference type="SUPFAM" id="SSF51445">
    <property type="entry name" value="(Trans)glycosidases"/>
    <property type="match status" value="1"/>
</dbReference>
<name>A0A380CG97_SPHSI</name>
<dbReference type="AlphaFoldDB" id="A0A380CG97"/>
<gene>
    <name evidence="3" type="ORF">NCTC11388_02948</name>
</gene>
<dbReference type="InterPro" id="IPR017853">
    <property type="entry name" value="GH"/>
</dbReference>
<evidence type="ECO:0000256" key="1">
    <source>
        <dbReference type="ARBA" id="ARBA00022729"/>
    </source>
</evidence>
<dbReference type="InterPro" id="IPR003790">
    <property type="entry name" value="GHL10"/>
</dbReference>
<dbReference type="RefSeq" id="WP_115170668.1">
    <property type="nucleotide sequence ID" value="NZ_UGYW01000002.1"/>
</dbReference>
<organism evidence="3 4">
    <name type="scientific">Sphingobacterium spiritivorum</name>
    <name type="common">Flavobacterium spiritivorum</name>
    <dbReference type="NCBI Taxonomy" id="258"/>
    <lineage>
        <taxon>Bacteria</taxon>
        <taxon>Pseudomonadati</taxon>
        <taxon>Bacteroidota</taxon>
        <taxon>Sphingobacteriia</taxon>
        <taxon>Sphingobacteriales</taxon>
        <taxon>Sphingobacteriaceae</taxon>
        <taxon>Sphingobacterium</taxon>
    </lineage>
</organism>
<protein>
    <submittedName>
        <fullName evidence="3">Uncharacterized protein conserved in bacteria</fullName>
    </submittedName>
</protein>
<dbReference type="Gene3D" id="3.20.20.80">
    <property type="entry name" value="Glycosidases"/>
    <property type="match status" value="1"/>
</dbReference>
<accession>A0A380CG97</accession>
<dbReference type="PANTHER" id="PTHR43405">
    <property type="entry name" value="GLYCOSYL HYDROLASE DIGH"/>
    <property type="match status" value="1"/>
</dbReference>
<evidence type="ECO:0000313" key="4">
    <source>
        <dbReference type="Proteomes" id="UP000254893"/>
    </source>
</evidence>
<dbReference type="Pfam" id="PF02638">
    <property type="entry name" value="GHL10"/>
    <property type="match status" value="1"/>
</dbReference>